<dbReference type="Proteomes" id="UP000596660">
    <property type="component" value="Unplaced"/>
</dbReference>
<feature type="compositionally biased region" description="Basic residues" evidence="1">
    <location>
        <begin position="107"/>
        <end position="119"/>
    </location>
</feature>
<organism evidence="3 4">
    <name type="scientific">Chenopodium quinoa</name>
    <name type="common">Quinoa</name>
    <dbReference type="NCBI Taxonomy" id="63459"/>
    <lineage>
        <taxon>Eukaryota</taxon>
        <taxon>Viridiplantae</taxon>
        <taxon>Streptophyta</taxon>
        <taxon>Embryophyta</taxon>
        <taxon>Tracheophyta</taxon>
        <taxon>Spermatophyta</taxon>
        <taxon>Magnoliopsida</taxon>
        <taxon>eudicotyledons</taxon>
        <taxon>Gunneridae</taxon>
        <taxon>Pentapetalae</taxon>
        <taxon>Caryophyllales</taxon>
        <taxon>Chenopodiaceae</taxon>
        <taxon>Chenopodioideae</taxon>
        <taxon>Atripliceae</taxon>
        <taxon>Chenopodium</taxon>
    </lineage>
</organism>
<dbReference type="InterPro" id="IPR056890">
    <property type="entry name" value="UBA_DHX29-like"/>
</dbReference>
<dbReference type="GO" id="GO:0016787">
    <property type="term" value="F:hydrolase activity"/>
    <property type="evidence" value="ECO:0007669"/>
    <property type="project" value="UniProtKB-KW"/>
</dbReference>
<reference evidence="3" key="2">
    <citation type="submission" date="2021-03" db="UniProtKB">
        <authorList>
            <consortium name="EnsemblPlants"/>
        </authorList>
    </citation>
    <scope>IDENTIFICATION</scope>
</reference>
<dbReference type="Gramene" id="AUR62041950-RA">
    <property type="protein sequence ID" value="AUR62041950-RA:cds"/>
    <property type="gene ID" value="AUR62041950"/>
</dbReference>
<feature type="domain" description="ATP-dependent RNA helicase DHX29-like UBA" evidence="2">
    <location>
        <begin position="215"/>
        <end position="268"/>
    </location>
</feature>
<feature type="compositionally biased region" description="Basic and acidic residues" evidence="1">
    <location>
        <begin position="27"/>
        <end position="57"/>
    </location>
</feature>
<feature type="region of interest" description="Disordered" evidence="1">
    <location>
        <begin position="99"/>
        <end position="125"/>
    </location>
</feature>
<protein>
    <recommendedName>
        <fullName evidence="2">ATP-dependent RNA helicase DHX29-like UBA domain-containing protein</fullName>
    </recommendedName>
</protein>
<accession>A0A803N846</accession>
<feature type="compositionally biased region" description="Polar residues" evidence="1">
    <location>
        <begin position="1"/>
        <end position="16"/>
    </location>
</feature>
<name>A0A803N846_CHEQI</name>
<proteinExistence type="predicted"/>
<evidence type="ECO:0000259" key="2">
    <source>
        <dbReference type="Pfam" id="PF24899"/>
    </source>
</evidence>
<evidence type="ECO:0000313" key="3">
    <source>
        <dbReference type="EnsemblPlants" id="AUR62041950-RA:cds"/>
    </source>
</evidence>
<dbReference type="Pfam" id="PF24899">
    <property type="entry name" value="UBA_DHX29"/>
    <property type="match status" value="1"/>
</dbReference>
<reference evidence="3" key="1">
    <citation type="journal article" date="2017" name="Nature">
        <title>The genome of Chenopodium quinoa.</title>
        <authorList>
            <person name="Jarvis D.E."/>
            <person name="Ho Y.S."/>
            <person name="Lightfoot D.J."/>
            <person name="Schmoeckel S.M."/>
            <person name="Li B."/>
            <person name="Borm T.J.A."/>
            <person name="Ohyanagi H."/>
            <person name="Mineta K."/>
            <person name="Michell C.T."/>
            <person name="Saber N."/>
            <person name="Kharbatia N.M."/>
            <person name="Rupper R.R."/>
            <person name="Sharp A.R."/>
            <person name="Dally N."/>
            <person name="Boughton B.A."/>
            <person name="Woo Y.H."/>
            <person name="Gao G."/>
            <person name="Schijlen E.G.W.M."/>
            <person name="Guo X."/>
            <person name="Momin A.A."/>
            <person name="Negrao S."/>
            <person name="Al-Babili S."/>
            <person name="Gehring C."/>
            <person name="Roessner U."/>
            <person name="Jung C."/>
            <person name="Murphy K."/>
            <person name="Arold S.T."/>
            <person name="Gojobori T."/>
            <person name="van der Linden C.G."/>
            <person name="van Loo E.N."/>
            <person name="Jellen E.N."/>
            <person name="Maughan P.J."/>
            <person name="Tester M."/>
        </authorList>
    </citation>
    <scope>NUCLEOTIDE SEQUENCE [LARGE SCALE GENOMIC DNA]</scope>
    <source>
        <strain evidence="3">cv. PI 614886</strain>
    </source>
</reference>
<dbReference type="AlphaFoldDB" id="A0A803N846"/>
<evidence type="ECO:0000256" key="1">
    <source>
        <dbReference type="SAM" id="MobiDB-lite"/>
    </source>
</evidence>
<dbReference type="EnsemblPlants" id="AUR62041950-RA">
    <property type="protein sequence ID" value="AUR62041950-RA:cds"/>
    <property type="gene ID" value="AUR62041950"/>
</dbReference>
<keyword evidence="4" id="KW-1185">Reference proteome</keyword>
<sequence length="324" mass="35470">MPSSSKADVISQGDSENMSDDAASPTKPKEKTDGLSPSQEDKGKMKKGLTESADKGKAVALPPFDALPLVVSKGKRKSLAFKGDKGKGKVEEGICNDKKGKGVMPAKKVRRSARKKRKLESKSASLSMSAGVHPYYRKQEMNPCVERKVLAHLRTFFGKGNNESSDRGPKLQLSAENEQRLRRLLLNNSSDAATVRPTFEESQSSSLSKAQKTKKLKSIYENLSCEGFFDDQIECALSSLKDGATFEVALDWLCLNLSRTELPVKFRDGLSMHAGGSIGVVSTAQENWNPPADTTTRSDDEVHRFSVITRGRHNDDSLALYEPS</sequence>
<evidence type="ECO:0000313" key="4">
    <source>
        <dbReference type="Proteomes" id="UP000596660"/>
    </source>
</evidence>
<feature type="region of interest" description="Disordered" evidence="1">
    <location>
        <begin position="1"/>
        <end position="58"/>
    </location>
</feature>
<dbReference type="GO" id="GO:0004386">
    <property type="term" value="F:helicase activity"/>
    <property type="evidence" value="ECO:0007669"/>
    <property type="project" value="UniProtKB-KW"/>
</dbReference>